<dbReference type="EMBL" id="JBHTIF010000001">
    <property type="protein sequence ID" value="MFD0725494.1"/>
    <property type="molecule type" value="Genomic_DNA"/>
</dbReference>
<comment type="function">
    <text evidence="8">Catalyzes the NADPH-dependent reduction of glutamyl-tRNA(Glu) to glutamate 1-semialdehyde (GSA).</text>
</comment>
<dbReference type="HAMAP" id="MF_00087">
    <property type="entry name" value="Glu_tRNA_reductase"/>
    <property type="match status" value="1"/>
</dbReference>
<dbReference type="InterPro" id="IPR006151">
    <property type="entry name" value="Shikm_DH/Glu-tRNA_Rdtase"/>
</dbReference>
<evidence type="ECO:0000256" key="8">
    <source>
        <dbReference type="HAMAP-Rule" id="MF_00087"/>
    </source>
</evidence>
<accession>A0ABW2YG87</accession>
<dbReference type="PANTHER" id="PTHR43013">
    <property type="entry name" value="GLUTAMYL-TRNA REDUCTASE"/>
    <property type="match status" value="1"/>
</dbReference>
<dbReference type="InterPro" id="IPR036343">
    <property type="entry name" value="GluRdtase_N_sf"/>
</dbReference>
<dbReference type="Pfam" id="PF01488">
    <property type="entry name" value="Shikimate_DH"/>
    <property type="match status" value="1"/>
</dbReference>
<evidence type="ECO:0000259" key="12">
    <source>
        <dbReference type="Pfam" id="PF01488"/>
    </source>
</evidence>
<feature type="domain" description="Tetrapyrrole biosynthesis glutamyl-tRNA reductase dimerisation" evidence="11">
    <location>
        <begin position="324"/>
        <end position="419"/>
    </location>
</feature>
<dbReference type="InterPro" id="IPR000343">
    <property type="entry name" value="4pyrrol_synth_GluRdtase"/>
</dbReference>
<keyword evidence="15" id="KW-1185">Reference proteome</keyword>
<dbReference type="PROSITE" id="PS00747">
    <property type="entry name" value="GLUTR"/>
    <property type="match status" value="1"/>
</dbReference>
<feature type="region of interest" description="Disordered" evidence="10">
    <location>
        <begin position="419"/>
        <end position="451"/>
    </location>
</feature>
<evidence type="ECO:0000313" key="15">
    <source>
        <dbReference type="Proteomes" id="UP001597110"/>
    </source>
</evidence>
<feature type="binding site" evidence="8">
    <location>
        <begin position="193"/>
        <end position="198"/>
    </location>
    <ligand>
        <name>NADP(+)</name>
        <dbReference type="ChEBI" id="CHEBI:58349"/>
    </ligand>
</feature>
<reference evidence="15" key="1">
    <citation type="journal article" date="2019" name="Int. J. Syst. Evol. Microbiol.">
        <title>The Global Catalogue of Microorganisms (GCM) 10K type strain sequencing project: providing services to taxonomists for standard genome sequencing and annotation.</title>
        <authorList>
            <consortium name="The Broad Institute Genomics Platform"/>
            <consortium name="The Broad Institute Genome Sequencing Center for Infectious Disease"/>
            <person name="Wu L."/>
            <person name="Ma J."/>
        </authorList>
    </citation>
    <scope>NUCLEOTIDE SEQUENCE [LARGE SCALE GENOMIC DNA]</scope>
    <source>
        <strain evidence="15">CCUG 55585</strain>
    </source>
</reference>
<dbReference type="InterPro" id="IPR036291">
    <property type="entry name" value="NAD(P)-bd_dom_sf"/>
</dbReference>
<comment type="similarity">
    <text evidence="2 8 9">Belongs to the glutamyl-tRNA reductase family.</text>
</comment>
<evidence type="ECO:0000256" key="9">
    <source>
        <dbReference type="RuleBase" id="RU000584"/>
    </source>
</evidence>
<comment type="pathway">
    <text evidence="1 8 9">Porphyrin-containing compound metabolism; protoporphyrin-IX biosynthesis; 5-aminolevulinate from L-glutamyl-tRNA(Glu): step 1/2.</text>
</comment>
<protein>
    <recommendedName>
        <fullName evidence="3 8">Glutamyl-tRNA reductase</fullName>
        <shortName evidence="8">GluTR</shortName>
        <ecNumber evidence="3 8">1.2.1.70</ecNumber>
    </recommendedName>
</protein>
<dbReference type="InterPro" id="IPR018214">
    <property type="entry name" value="GluRdtase_CS"/>
</dbReference>
<evidence type="ECO:0000313" key="14">
    <source>
        <dbReference type="EMBL" id="MFD0725494.1"/>
    </source>
</evidence>
<dbReference type="Gene3D" id="3.30.460.30">
    <property type="entry name" value="Glutamyl-tRNA reductase, N-terminal domain"/>
    <property type="match status" value="1"/>
</dbReference>
<feature type="domain" description="Glutamyl-tRNA reductase N-terminal" evidence="13">
    <location>
        <begin position="7"/>
        <end position="160"/>
    </location>
</feature>
<dbReference type="SUPFAM" id="SSF69075">
    <property type="entry name" value="Glutamyl tRNA-reductase dimerization domain"/>
    <property type="match status" value="1"/>
</dbReference>
<evidence type="ECO:0000256" key="3">
    <source>
        <dbReference type="ARBA" id="ARBA00012970"/>
    </source>
</evidence>
<gene>
    <name evidence="8 14" type="primary">hemA</name>
    <name evidence="14" type="ORF">ACFQ0E_07755</name>
</gene>
<dbReference type="SUPFAM" id="SSF51735">
    <property type="entry name" value="NAD(P)-binding Rossmann-fold domains"/>
    <property type="match status" value="1"/>
</dbReference>
<dbReference type="Pfam" id="PF00745">
    <property type="entry name" value="GlutR_dimer"/>
    <property type="match status" value="1"/>
</dbReference>
<feature type="binding site" evidence="8">
    <location>
        <position position="113"/>
    </location>
    <ligand>
        <name>substrate</name>
    </ligand>
</feature>
<evidence type="ECO:0000256" key="4">
    <source>
        <dbReference type="ARBA" id="ARBA00022857"/>
    </source>
</evidence>
<comment type="domain">
    <text evidence="8">Possesses an unusual extended V-shaped dimeric structure with each monomer consisting of three distinct domains arranged along a curved 'spinal' alpha-helix. The N-terminal catalytic domain specifically recognizes the glutamate moiety of the substrate. The second domain is the NADPH-binding domain, and the third C-terminal domain is responsible for dimerization.</text>
</comment>
<sequence>MSHLIALGLNHQTAPVSLRERVAFSEQTLPAILAALRGLPGVEEVALLSTCNRTEIYALTGGDGDALVDWLAAHPQDGAGSARTPLALHDYLYRHADGDAVRHLFRVATGLDSLVLGEPQILGQVKQAWAAAREAGTLGNRLDRLFQHAFVTAKRARTDTRIGANPVSVASAAVRMAEETFARPSDSSILLIGAGETIELTALHLVQAKAKRLLFANRTLAHAQELASRHGGVALPLTELERHLAEADIVFSATAARDPILYKPQVAAALKQRRHRPMLLLDLAVPRDIAPDVAELADVFLYTVDDLERVIEDNRRSRREAADAAEAIVDLQVARFVETLNASAHHGPLKQLRAHGEAARDETLAKAQQMLAAGQDPAAVLQQLAHTLTNRLLHAPTTALREAAINGDIDLMRAAERMFPHGTPPHTRLSEALDRQLHPDRDDDTDPAPQA</sequence>
<keyword evidence="6 8" id="KW-0627">Porphyrin biosynthesis</keyword>
<dbReference type="Proteomes" id="UP001597110">
    <property type="component" value="Unassembled WGS sequence"/>
</dbReference>
<evidence type="ECO:0000256" key="5">
    <source>
        <dbReference type="ARBA" id="ARBA00023002"/>
    </source>
</evidence>
<dbReference type="EC" id="1.2.1.70" evidence="3 8"/>
<keyword evidence="5 8" id="KW-0560">Oxidoreductase</keyword>
<dbReference type="PANTHER" id="PTHR43013:SF1">
    <property type="entry name" value="GLUTAMYL-TRNA REDUCTASE"/>
    <property type="match status" value="1"/>
</dbReference>
<dbReference type="SUPFAM" id="SSF69742">
    <property type="entry name" value="Glutamyl tRNA-reductase catalytic, N-terminal domain"/>
    <property type="match status" value="1"/>
</dbReference>
<feature type="active site" description="Nucleophile" evidence="8">
    <location>
        <position position="51"/>
    </location>
</feature>
<dbReference type="PIRSF" id="PIRSF000445">
    <property type="entry name" value="4pyrrol_synth_GluRdtase"/>
    <property type="match status" value="1"/>
</dbReference>
<feature type="domain" description="Quinate/shikimate 5-dehydrogenase/glutamyl-tRNA reductase" evidence="12">
    <location>
        <begin position="176"/>
        <end position="310"/>
    </location>
</feature>
<evidence type="ECO:0000259" key="13">
    <source>
        <dbReference type="Pfam" id="PF05201"/>
    </source>
</evidence>
<feature type="binding site" evidence="8">
    <location>
        <begin position="50"/>
        <end position="53"/>
    </location>
    <ligand>
        <name>substrate</name>
    </ligand>
</feature>
<dbReference type="GO" id="GO:0008883">
    <property type="term" value="F:glutamyl-tRNA reductase activity"/>
    <property type="evidence" value="ECO:0007669"/>
    <property type="project" value="UniProtKB-EC"/>
</dbReference>
<dbReference type="InterPro" id="IPR015895">
    <property type="entry name" value="4pyrrol_synth_GluRdtase_N"/>
</dbReference>
<comment type="miscellaneous">
    <text evidence="8">During catalysis, the active site Cys acts as a nucleophile attacking the alpha-carbonyl group of tRNA-bound glutamate with the formation of a thioester intermediate between enzyme and glutamate, and the concomitant release of tRNA(Glu). The thioester intermediate is finally reduced by direct hydride transfer from NADPH, to form the product GSA.</text>
</comment>
<evidence type="ECO:0000256" key="1">
    <source>
        <dbReference type="ARBA" id="ARBA00005059"/>
    </source>
</evidence>
<evidence type="ECO:0000256" key="6">
    <source>
        <dbReference type="ARBA" id="ARBA00023244"/>
    </source>
</evidence>
<evidence type="ECO:0000256" key="10">
    <source>
        <dbReference type="SAM" id="MobiDB-lite"/>
    </source>
</evidence>
<proteinExistence type="inferred from homology"/>
<evidence type="ECO:0000256" key="7">
    <source>
        <dbReference type="ARBA" id="ARBA00047464"/>
    </source>
</evidence>
<name>A0ABW2YG87_9GAMM</name>
<keyword evidence="4 8" id="KW-0521">NADP</keyword>
<comment type="caution">
    <text evidence="14">The sequence shown here is derived from an EMBL/GenBank/DDBJ whole genome shotgun (WGS) entry which is preliminary data.</text>
</comment>
<dbReference type="RefSeq" id="WP_386823108.1">
    <property type="nucleotide sequence ID" value="NZ_JBHTIF010000001.1"/>
</dbReference>
<dbReference type="Pfam" id="PF05201">
    <property type="entry name" value="GlutR_N"/>
    <property type="match status" value="1"/>
</dbReference>
<organism evidence="14 15">
    <name type="scientific">Lysobacter brunescens</name>
    <dbReference type="NCBI Taxonomy" id="262323"/>
    <lineage>
        <taxon>Bacteria</taxon>
        <taxon>Pseudomonadati</taxon>
        <taxon>Pseudomonadota</taxon>
        <taxon>Gammaproteobacteria</taxon>
        <taxon>Lysobacterales</taxon>
        <taxon>Lysobacteraceae</taxon>
        <taxon>Lysobacter</taxon>
    </lineage>
</organism>
<comment type="catalytic activity">
    <reaction evidence="7 8 9">
        <text>(S)-4-amino-5-oxopentanoate + tRNA(Glu) + NADP(+) = L-glutamyl-tRNA(Glu) + NADPH + H(+)</text>
        <dbReference type="Rhea" id="RHEA:12344"/>
        <dbReference type="Rhea" id="RHEA-COMP:9663"/>
        <dbReference type="Rhea" id="RHEA-COMP:9680"/>
        <dbReference type="ChEBI" id="CHEBI:15378"/>
        <dbReference type="ChEBI" id="CHEBI:57501"/>
        <dbReference type="ChEBI" id="CHEBI:57783"/>
        <dbReference type="ChEBI" id="CHEBI:58349"/>
        <dbReference type="ChEBI" id="CHEBI:78442"/>
        <dbReference type="ChEBI" id="CHEBI:78520"/>
        <dbReference type="EC" id="1.2.1.70"/>
    </reaction>
</comment>
<comment type="subunit">
    <text evidence="8">Homodimer.</text>
</comment>
<evidence type="ECO:0000259" key="11">
    <source>
        <dbReference type="Pfam" id="PF00745"/>
    </source>
</evidence>
<feature type="site" description="Important for activity" evidence="8">
    <location>
        <position position="103"/>
    </location>
</feature>
<feature type="compositionally biased region" description="Acidic residues" evidence="10">
    <location>
        <begin position="442"/>
        <end position="451"/>
    </location>
</feature>
<dbReference type="NCBIfam" id="TIGR01035">
    <property type="entry name" value="hemA"/>
    <property type="match status" value="1"/>
</dbReference>
<dbReference type="Gene3D" id="3.40.50.720">
    <property type="entry name" value="NAD(P)-binding Rossmann-like Domain"/>
    <property type="match status" value="1"/>
</dbReference>
<dbReference type="InterPro" id="IPR015896">
    <property type="entry name" value="4pyrrol_synth_GluRdtase_dimer"/>
</dbReference>
<dbReference type="CDD" id="cd05213">
    <property type="entry name" value="NAD_bind_Glutamyl_tRNA_reduct"/>
    <property type="match status" value="1"/>
</dbReference>
<dbReference type="InterPro" id="IPR036453">
    <property type="entry name" value="GluRdtase_dimer_dom_sf"/>
</dbReference>
<feature type="binding site" evidence="8">
    <location>
        <position position="124"/>
    </location>
    <ligand>
        <name>substrate</name>
    </ligand>
</feature>
<feature type="binding site" evidence="8">
    <location>
        <begin position="118"/>
        <end position="120"/>
    </location>
    <ligand>
        <name>substrate</name>
    </ligand>
</feature>
<evidence type="ECO:0000256" key="2">
    <source>
        <dbReference type="ARBA" id="ARBA00005916"/>
    </source>
</evidence>
<feature type="compositionally biased region" description="Basic and acidic residues" evidence="10">
    <location>
        <begin position="428"/>
        <end position="441"/>
    </location>
</feature>